<dbReference type="PRINTS" id="PR00090">
    <property type="entry name" value="RNGDIOXGNASE"/>
</dbReference>
<keyword evidence="6" id="KW-0408">Iron</keyword>
<dbReference type="SUPFAM" id="SSF50022">
    <property type="entry name" value="ISP domain"/>
    <property type="match status" value="1"/>
</dbReference>
<dbReference type="GO" id="GO:0005506">
    <property type="term" value="F:iron ion binding"/>
    <property type="evidence" value="ECO:0007669"/>
    <property type="project" value="InterPro"/>
</dbReference>
<evidence type="ECO:0000256" key="5">
    <source>
        <dbReference type="ARBA" id="ARBA00023002"/>
    </source>
</evidence>
<dbReference type="GO" id="GO:0051213">
    <property type="term" value="F:dioxygenase activity"/>
    <property type="evidence" value="ECO:0007669"/>
    <property type="project" value="UniProtKB-KW"/>
</dbReference>
<gene>
    <name evidence="10" type="ORF">CW354_12210</name>
</gene>
<proteinExistence type="inferred from homology"/>
<dbReference type="PANTHER" id="PTHR43756">
    <property type="entry name" value="CHOLINE MONOOXYGENASE, CHLOROPLASTIC"/>
    <property type="match status" value="1"/>
</dbReference>
<keyword evidence="11" id="KW-1185">Reference proteome</keyword>
<dbReference type="InterPro" id="IPR017941">
    <property type="entry name" value="Rieske_2Fe-2S"/>
</dbReference>
<evidence type="ECO:0000256" key="7">
    <source>
        <dbReference type="ARBA" id="ARBA00023014"/>
    </source>
</evidence>
<evidence type="ECO:0000256" key="8">
    <source>
        <dbReference type="ARBA" id="ARBA00023027"/>
    </source>
</evidence>
<evidence type="ECO:0000256" key="4">
    <source>
        <dbReference type="ARBA" id="ARBA00022964"/>
    </source>
</evidence>
<dbReference type="InterPro" id="IPR015881">
    <property type="entry name" value="ARHD_Rieske_2Fe_2S"/>
</dbReference>
<dbReference type="EMBL" id="PJCH01000008">
    <property type="protein sequence ID" value="PQA87407.1"/>
    <property type="molecule type" value="Genomic_DNA"/>
</dbReference>
<evidence type="ECO:0000259" key="9">
    <source>
        <dbReference type="PROSITE" id="PS51296"/>
    </source>
</evidence>
<keyword evidence="4" id="KW-0223">Dioxygenase</keyword>
<dbReference type="SUPFAM" id="SSF55961">
    <property type="entry name" value="Bet v1-like"/>
    <property type="match status" value="1"/>
</dbReference>
<evidence type="ECO:0000256" key="2">
    <source>
        <dbReference type="ARBA" id="ARBA00022714"/>
    </source>
</evidence>
<dbReference type="PROSITE" id="PS00570">
    <property type="entry name" value="RING_HYDROXYL_ALPHA"/>
    <property type="match status" value="1"/>
</dbReference>
<keyword evidence="3" id="KW-0479">Metal-binding</keyword>
<evidence type="ECO:0000256" key="3">
    <source>
        <dbReference type="ARBA" id="ARBA00022723"/>
    </source>
</evidence>
<keyword evidence="8" id="KW-0520">NAD</keyword>
<organism evidence="10 11">
    <name type="scientific">Hyphococcus luteus</name>
    <dbReference type="NCBI Taxonomy" id="2058213"/>
    <lineage>
        <taxon>Bacteria</taxon>
        <taxon>Pseudomonadati</taxon>
        <taxon>Pseudomonadota</taxon>
        <taxon>Alphaproteobacteria</taxon>
        <taxon>Parvularculales</taxon>
        <taxon>Parvularculaceae</taxon>
        <taxon>Hyphococcus</taxon>
    </lineage>
</organism>
<dbReference type="OrthoDB" id="7456916at2"/>
<dbReference type="PROSITE" id="PS51296">
    <property type="entry name" value="RIESKE"/>
    <property type="match status" value="1"/>
</dbReference>
<dbReference type="RefSeq" id="WP_104830412.1">
    <property type="nucleotide sequence ID" value="NZ_PJCH01000008.1"/>
</dbReference>
<comment type="similarity">
    <text evidence="1">Belongs to the bacterial ring-hydroxylating dioxygenase alpha subunit family.</text>
</comment>
<evidence type="ECO:0000256" key="6">
    <source>
        <dbReference type="ARBA" id="ARBA00023004"/>
    </source>
</evidence>
<dbReference type="InterPro" id="IPR001663">
    <property type="entry name" value="Rng_hydr_dOase-A"/>
</dbReference>
<keyword evidence="5" id="KW-0560">Oxidoreductase</keyword>
<accession>A0A2S7K4H5</accession>
<evidence type="ECO:0000256" key="1">
    <source>
        <dbReference type="ARBA" id="ARBA00008751"/>
    </source>
</evidence>
<comment type="caution">
    <text evidence="10">The sequence shown here is derived from an EMBL/GenBank/DDBJ whole genome shotgun (WGS) entry which is preliminary data.</text>
</comment>
<keyword evidence="7" id="KW-0411">Iron-sulfur</keyword>
<dbReference type="InterPro" id="IPR036922">
    <property type="entry name" value="Rieske_2Fe-2S_sf"/>
</dbReference>
<dbReference type="PANTHER" id="PTHR43756:SF1">
    <property type="entry name" value="3-PHENYLPROPIONATE_CINNAMIC ACID DIOXYGENASE SUBUNIT ALPHA"/>
    <property type="match status" value="1"/>
</dbReference>
<dbReference type="AlphaFoldDB" id="A0A2S7K4H5"/>
<dbReference type="CDD" id="cd08880">
    <property type="entry name" value="RHO_alpha_C_ahdA1c-like"/>
    <property type="match status" value="1"/>
</dbReference>
<dbReference type="InterPro" id="IPR043264">
    <property type="entry name" value="AhdA1c-like_alpha_C"/>
</dbReference>
<dbReference type="Proteomes" id="UP000239504">
    <property type="component" value="Unassembled WGS sequence"/>
</dbReference>
<evidence type="ECO:0000313" key="10">
    <source>
        <dbReference type="EMBL" id="PQA87407.1"/>
    </source>
</evidence>
<dbReference type="Pfam" id="PF00355">
    <property type="entry name" value="Rieske"/>
    <property type="match status" value="1"/>
</dbReference>
<dbReference type="InterPro" id="IPR015879">
    <property type="entry name" value="Ring_hydroxy_dOase_asu_C_dom"/>
</dbReference>
<evidence type="ECO:0000313" key="11">
    <source>
        <dbReference type="Proteomes" id="UP000239504"/>
    </source>
</evidence>
<dbReference type="Pfam" id="PF00848">
    <property type="entry name" value="Ring_hydroxyl_A"/>
    <property type="match status" value="1"/>
</dbReference>
<protein>
    <submittedName>
        <fullName evidence="10">Rieske (2Fe-2S) protein</fullName>
    </submittedName>
</protein>
<dbReference type="GO" id="GO:0051537">
    <property type="term" value="F:2 iron, 2 sulfur cluster binding"/>
    <property type="evidence" value="ECO:0007669"/>
    <property type="project" value="UniProtKB-KW"/>
</dbReference>
<sequence>MIGAKSGFNDNGINWPDDSEGGYRVPYSVFMDENIYREEQKNIFRGPSWSFVALEAEIPNRGDFKSTFIGDVPVIVIRNGEGGVNVLVNRCAHRGAAVCRKLRGNTSYLECVYHSWAYDLDGNLTSVPFRRGMRGKGGMPSDFSMAEHGLKKIRVQIVNGLIFATFRSDTPDLEKYLGARMVGAIKRIFNREIEVLGDERQRIHGNWKLYAENVRDPYHASLLHLFHATFGLYRSTQVGSCVMDELGRHSLLVASQGTSSEDDDEDAYSDQRSFNSKFVLQDPSLLKGKRDFDDDISLVILSIFPNLVVQQISNTLAVRQIVTYSPNEFELVWTMFGYEDDDDEMRRIRIKQNNLIGPGGLISMEDGEAVELVNRAITHGSGDSSFIAMGGGKAESADHLITEGAIIGFWQHYRELMRI</sequence>
<feature type="domain" description="Rieske" evidence="9">
    <location>
        <begin position="49"/>
        <end position="164"/>
    </location>
</feature>
<reference evidence="10 11" key="1">
    <citation type="submission" date="2017-12" db="EMBL/GenBank/DDBJ databases">
        <authorList>
            <person name="Hurst M.R.H."/>
        </authorList>
    </citation>
    <scope>NUCLEOTIDE SEQUENCE [LARGE SCALE GENOMIC DNA]</scope>
    <source>
        <strain evidence="10 11">SY-3-19</strain>
    </source>
</reference>
<dbReference type="Gene3D" id="2.102.10.10">
    <property type="entry name" value="Rieske [2Fe-2S] iron-sulphur domain"/>
    <property type="match status" value="1"/>
</dbReference>
<dbReference type="Gene3D" id="3.90.380.10">
    <property type="entry name" value="Naphthalene 1,2-dioxygenase Alpha Subunit, Chain A, domain 1"/>
    <property type="match status" value="1"/>
</dbReference>
<name>A0A2S7K4H5_9PROT</name>
<keyword evidence="2" id="KW-0001">2Fe-2S</keyword>